<keyword evidence="7" id="KW-1185">Reference proteome</keyword>
<feature type="binding site" evidence="4">
    <location>
        <position position="21"/>
    </location>
    <ligand>
        <name>3-amino-2-oxopropyl phosphate</name>
        <dbReference type="ChEBI" id="CHEBI:57279"/>
    </ligand>
</feature>
<feature type="binding site" evidence="4">
    <location>
        <position position="53"/>
    </location>
    <ligand>
        <name>1-deoxy-D-xylulose 5-phosphate</name>
        <dbReference type="ChEBI" id="CHEBI:57792"/>
    </ligand>
</feature>
<reference evidence="6 7" key="1">
    <citation type="submission" date="2020-07" db="EMBL/GenBank/DDBJ databases">
        <title>Complete genome sequence of Chitinibacter sp. 2T18.</title>
        <authorList>
            <person name="Bae J.-W."/>
            <person name="Choi J.-W."/>
        </authorList>
    </citation>
    <scope>NUCLEOTIDE SEQUENCE [LARGE SCALE GENOMIC DNA]</scope>
    <source>
        <strain evidence="6 7">2T18</strain>
    </source>
</reference>
<name>A0A7H9BI60_9NEIS</name>
<evidence type="ECO:0000313" key="7">
    <source>
        <dbReference type="Proteomes" id="UP000509597"/>
    </source>
</evidence>
<dbReference type="KEGG" id="chiz:HQ393_06595"/>
<proteinExistence type="inferred from homology"/>
<keyword evidence="3 4" id="KW-0664">Pyridoxine biosynthesis</keyword>
<comment type="catalytic activity">
    <reaction evidence="4">
        <text>3-amino-2-oxopropyl phosphate + 1-deoxy-D-xylulose 5-phosphate = pyridoxine 5'-phosphate + phosphate + 2 H2O + H(+)</text>
        <dbReference type="Rhea" id="RHEA:15265"/>
        <dbReference type="ChEBI" id="CHEBI:15377"/>
        <dbReference type="ChEBI" id="CHEBI:15378"/>
        <dbReference type="ChEBI" id="CHEBI:43474"/>
        <dbReference type="ChEBI" id="CHEBI:57279"/>
        <dbReference type="ChEBI" id="CHEBI:57792"/>
        <dbReference type="ChEBI" id="CHEBI:58589"/>
        <dbReference type="EC" id="2.6.99.2"/>
    </reaction>
</comment>
<feature type="binding site" evidence="4">
    <location>
        <begin position="12"/>
        <end position="13"/>
    </location>
    <ligand>
        <name>1-deoxy-D-xylulose 5-phosphate</name>
        <dbReference type="ChEBI" id="CHEBI:57792"/>
    </ligand>
</feature>
<dbReference type="PANTHER" id="PTHR30456:SF0">
    <property type="entry name" value="PYRIDOXINE 5'-PHOSPHATE SYNTHASE"/>
    <property type="match status" value="1"/>
</dbReference>
<evidence type="ECO:0000313" key="6">
    <source>
        <dbReference type="EMBL" id="QLG87956.1"/>
    </source>
</evidence>
<dbReference type="GO" id="GO:0033856">
    <property type="term" value="F:pyridoxine 5'-phosphate synthase activity"/>
    <property type="evidence" value="ECO:0007669"/>
    <property type="project" value="UniProtKB-UniRule"/>
</dbReference>
<feature type="binding site" evidence="4">
    <location>
        <position position="48"/>
    </location>
    <ligand>
        <name>1-deoxy-D-xylulose 5-phosphate</name>
        <dbReference type="ChEBI" id="CHEBI:57792"/>
    </ligand>
</feature>
<keyword evidence="1 4" id="KW-0963">Cytoplasm</keyword>
<dbReference type="HAMAP" id="MF_00279">
    <property type="entry name" value="PdxJ"/>
    <property type="match status" value="1"/>
</dbReference>
<dbReference type="GO" id="GO:0005829">
    <property type="term" value="C:cytosol"/>
    <property type="evidence" value="ECO:0007669"/>
    <property type="project" value="TreeGrafter"/>
</dbReference>
<comment type="similarity">
    <text evidence="4">Belongs to the PNP synthase family.</text>
</comment>
<dbReference type="FunFam" id="3.20.20.70:FF:000042">
    <property type="entry name" value="Pyridoxine 5'-phosphate synthase"/>
    <property type="match status" value="1"/>
</dbReference>
<dbReference type="EMBL" id="CP058627">
    <property type="protein sequence ID" value="QLG87956.1"/>
    <property type="molecule type" value="Genomic_DNA"/>
</dbReference>
<feature type="site" description="Transition state stabilizer" evidence="4">
    <location>
        <position position="154"/>
    </location>
</feature>
<comment type="function">
    <text evidence="4">Catalyzes the complicated ring closure reaction between the two acyclic compounds 1-deoxy-D-xylulose-5-phosphate (DXP) and 3-amino-2-oxopropyl phosphate (1-amino-acetone-3-phosphate or AAP) to form pyridoxine 5'-phosphate (PNP) and inorganic phosphate.</text>
</comment>
<evidence type="ECO:0000256" key="4">
    <source>
        <dbReference type="HAMAP-Rule" id="MF_00279"/>
    </source>
</evidence>
<dbReference type="UniPathway" id="UPA00244">
    <property type="reaction ID" value="UER00313"/>
</dbReference>
<dbReference type="Proteomes" id="UP000509597">
    <property type="component" value="Chromosome"/>
</dbReference>
<organism evidence="6 7">
    <name type="scientific">Chitinibacter bivalviorum</name>
    <dbReference type="NCBI Taxonomy" id="2739434"/>
    <lineage>
        <taxon>Bacteria</taxon>
        <taxon>Pseudomonadati</taxon>
        <taxon>Pseudomonadota</taxon>
        <taxon>Betaproteobacteria</taxon>
        <taxon>Neisseriales</taxon>
        <taxon>Chitinibacteraceae</taxon>
        <taxon>Chitinibacter</taxon>
    </lineage>
</organism>
<feature type="binding site" evidence="4">
    <location>
        <begin position="216"/>
        <end position="217"/>
    </location>
    <ligand>
        <name>3-amino-2-oxopropyl phosphate</name>
        <dbReference type="ChEBI" id="CHEBI:57279"/>
    </ligand>
</feature>
<dbReference type="EC" id="2.6.99.2" evidence="4 5"/>
<dbReference type="Pfam" id="PF03740">
    <property type="entry name" value="PdxJ"/>
    <property type="match status" value="1"/>
</dbReference>
<gene>
    <name evidence="4 6" type="primary">pdxJ</name>
    <name evidence="6" type="ORF">HQ393_06595</name>
</gene>
<comment type="subunit">
    <text evidence="4">Homooctamer; tetramer of dimers.</text>
</comment>
<dbReference type="GO" id="GO:0008615">
    <property type="term" value="P:pyridoxine biosynthetic process"/>
    <property type="evidence" value="ECO:0007669"/>
    <property type="project" value="UniProtKB-UniRule"/>
</dbReference>
<feature type="active site" description="Proton acceptor" evidence="4">
    <location>
        <position position="73"/>
    </location>
</feature>
<feature type="binding site" evidence="4">
    <location>
        <position position="103"/>
    </location>
    <ligand>
        <name>1-deoxy-D-xylulose 5-phosphate</name>
        <dbReference type="ChEBI" id="CHEBI:57792"/>
    </ligand>
</feature>
<evidence type="ECO:0000256" key="1">
    <source>
        <dbReference type="ARBA" id="ARBA00022490"/>
    </source>
</evidence>
<feature type="active site" description="Proton acceptor" evidence="4">
    <location>
        <position position="46"/>
    </location>
</feature>
<dbReference type="NCBIfam" id="NF003624">
    <property type="entry name" value="PRK05265.1-2"/>
    <property type="match status" value="1"/>
</dbReference>
<sequence length="246" mass="27496">MKRHIKLGVNIDHIATVRNARGTSYPSPVLAAQLAEQAGADLITLHLREDRRHIRDDDVRLIRAVLQTRMNLEMALTDEMLAHALEVQPQDVCLVPERREEVTTEGGLDVKRYAKLTGQFIQKLSDAQIRTSIFIDPDFEQIKLAHELGAPVIEIHTGRYADAKNSTEQAQELLRIQKAATYATELGLIVNAGHGLHYHNVKPVAAIEAIEELNIGHALIGHALFVGLENAVREMKQLMLQARMGY</sequence>
<evidence type="ECO:0000256" key="2">
    <source>
        <dbReference type="ARBA" id="ARBA00022679"/>
    </source>
</evidence>
<dbReference type="CDD" id="cd00003">
    <property type="entry name" value="PNPsynthase"/>
    <property type="match status" value="1"/>
</dbReference>
<accession>A0A7H9BI60</accession>
<protein>
    <recommendedName>
        <fullName evidence="4 5">Pyridoxine 5'-phosphate synthase</fullName>
        <shortName evidence="4">PNP synthase</shortName>
        <ecNumber evidence="4 5">2.6.99.2</ecNumber>
    </recommendedName>
</protein>
<dbReference type="NCBIfam" id="NF003627">
    <property type="entry name" value="PRK05265.1-5"/>
    <property type="match status" value="1"/>
</dbReference>
<comment type="pathway">
    <text evidence="4">Cofactor biosynthesis; pyridoxine 5'-phosphate biosynthesis; pyridoxine 5'-phosphate from D-erythrose 4-phosphate: step 5/5.</text>
</comment>
<dbReference type="PANTHER" id="PTHR30456">
    <property type="entry name" value="PYRIDOXINE 5'-PHOSPHATE SYNTHASE"/>
    <property type="match status" value="1"/>
</dbReference>
<keyword evidence="2 4" id="KW-0808">Transferase</keyword>
<dbReference type="InterPro" id="IPR013785">
    <property type="entry name" value="Aldolase_TIM"/>
</dbReference>
<dbReference type="SUPFAM" id="SSF63892">
    <property type="entry name" value="Pyridoxine 5'-phosphate synthase"/>
    <property type="match status" value="1"/>
</dbReference>
<dbReference type="NCBIfam" id="TIGR00559">
    <property type="entry name" value="pdxJ"/>
    <property type="match status" value="1"/>
</dbReference>
<feature type="binding site" evidence="4">
    <location>
        <position position="195"/>
    </location>
    <ligand>
        <name>3-amino-2-oxopropyl phosphate</name>
        <dbReference type="ChEBI" id="CHEBI:57279"/>
    </ligand>
</feature>
<dbReference type="InterPro" id="IPR004569">
    <property type="entry name" value="PyrdxlP_synth_PdxJ"/>
</dbReference>
<evidence type="ECO:0000256" key="3">
    <source>
        <dbReference type="ARBA" id="ARBA00023096"/>
    </source>
</evidence>
<evidence type="ECO:0000256" key="5">
    <source>
        <dbReference type="NCBIfam" id="TIGR00559"/>
    </source>
</evidence>
<dbReference type="InterPro" id="IPR036130">
    <property type="entry name" value="Pyridoxine-5'_phos_synth"/>
</dbReference>
<dbReference type="NCBIfam" id="NF003623">
    <property type="entry name" value="PRK05265.1-1"/>
    <property type="match status" value="1"/>
</dbReference>
<dbReference type="Gene3D" id="3.20.20.70">
    <property type="entry name" value="Aldolase class I"/>
    <property type="match status" value="1"/>
</dbReference>
<dbReference type="NCBIfam" id="NF003625">
    <property type="entry name" value="PRK05265.1-3"/>
    <property type="match status" value="1"/>
</dbReference>
<dbReference type="AlphaFoldDB" id="A0A7H9BI60"/>
<feature type="binding site" evidence="4">
    <location>
        <position position="10"/>
    </location>
    <ligand>
        <name>3-amino-2-oxopropyl phosphate</name>
        <dbReference type="ChEBI" id="CHEBI:57279"/>
    </ligand>
</feature>
<feature type="active site" description="Proton donor" evidence="4">
    <location>
        <position position="194"/>
    </location>
</feature>
<comment type="subcellular location">
    <subcellularLocation>
        <location evidence="4">Cytoplasm</location>
    </subcellularLocation>
</comment>